<reference evidence="1 2" key="1">
    <citation type="submission" date="2023-07" db="EMBL/GenBank/DDBJ databases">
        <title>Genomic Encyclopedia of Type Strains, Phase IV (KMG-IV): sequencing the most valuable type-strain genomes for metagenomic binning, comparative biology and taxonomic classification.</title>
        <authorList>
            <person name="Goeker M."/>
        </authorList>
    </citation>
    <scope>NUCLEOTIDE SEQUENCE [LARGE SCALE GENOMIC DNA]</scope>
    <source>
        <strain evidence="1 2">DSM 23494</strain>
    </source>
</reference>
<comment type="caution">
    <text evidence="1">The sequence shown here is derived from an EMBL/GenBank/DDBJ whole genome shotgun (WGS) entry which is preliminary data.</text>
</comment>
<organism evidence="1 2">
    <name type="scientific">Cytobacillus purgationiresistens</name>
    <dbReference type="NCBI Taxonomy" id="863449"/>
    <lineage>
        <taxon>Bacteria</taxon>
        <taxon>Bacillati</taxon>
        <taxon>Bacillota</taxon>
        <taxon>Bacilli</taxon>
        <taxon>Bacillales</taxon>
        <taxon>Bacillaceae</taxon>
        <taxon>Cytobacillus</taxon>
    </lineage>
</organism>
<sequence>MIHNYQAKAVKRLFELKQLHKKWSLSRLAEA</sequence>
<evidence type="ECO:0008006" key="3">
    <source>
        <dbReference type="Google" id="ProtNLM"/>
    </source>
</evidence>
<gene>
    <name evidence="1" type="ORF">J2S17_003213</name>
</gene>
<dbReference type="Proteomes" id="UP001238088">
    <property type="component" value="Unassembled WGS sequence"/>
</dbReference>
<accession>A0ABU0AMP8</accession>
<evidence type="ECO:0000313" key="1">
    <source>
        <dbReference type="EMBL" id="MDQ0271325.1"/>
    </source>
</evidence>
<evidence type="ECO:0000313" key="2">
    <source>
        <dbReference type="Proteomes" id="UP001238088"/>
    </source>
</evidence>
<proteinExistence type="predicted"/>
<protein>
    <recommendedName>
        <fullName evidence="3">Transposase</fullName>
    </recommendedName>
</protein>
<dbReference type="EMBL" id="JAUSUB010000014">
    <property type="protein sequence ID" value="MDQ0271325.1"/>
    <property type="molecule type" value="Genomic_DNA"/>
</dbReference>
<name>A0ABU0AMP8_9BACI</name>
<keyword evidence="2" id="KW-1185">Reference proteome</keyword>